<dbReference type="RefSeq" id="WP_189268579.1">
    <property type="nucleotide sequence ID" value="NZ_BMML01000032.1"/>
</dbReference>
<name>A0A917XM82_9ACTN</name>
<dbReference type="Proteomes" id="UP000653411">
    <property type="component" value="Unassembled WGS sequence"/>
</dbReference>
<dbReference type="InterPro" id="IPR001753">
    <property type="entry name" value="Enoyl-CoA_hydra/iso"/>
</dbReference>
<sequence length="361" mass="37703">MSATTAISIADLAAGAADADLLDASARPSRPLQVVDLDLSPAPTAADMERAVRRARDGSRLLVGRTNRPASDCPGELLTALDLTLVRATRDGLCATDADGLPATVAVTDPAAEAEFLRARAEEQPQAALVLHQILGMSGELPVAQALDLESLAYSTLLGGAGFAQWLAARGPRPAPPSATGDPVVVRREHDVLRITLNRPERRNAHSAELRDALVAAADVAVWDQTVRQVVLDGNGPCFSSGGDLDEFGTAADLATAHLIRTRAGAALRLHALGSRLTVEIHGTCVGAGVELPAFAARVLAAPDTTVRLPELAMGLIPGAGGTVGIPRRIGRWRTLYLVLDGRAVSAERALAWGLVDRIKE</sequence>
<dbReference type="SUPFAM" id="SSF52096">
    <property type="entry name" value="ClpP/crotonase"/>
    <property type="match status" value="1"/>
</dbReference>
<proteinExistence type="predicted"/>
<organism evidence="1 2">
    <name type="scientific">Streptomyces fuscichromogenes</name>
    <dbReference type="NCBI Taxonomy" id="1324013"/>
    <lineage>
        <taxon>Bacteria</taxon>
        <taxon>Bacillati</taxon>
        <taxon>Actinomycetota</taxon>
        <taxon>Actinomycetes</taxon>
        <taxon>Kitasatosporales</taxon>
        <taxon>Streptomycetaceae</taxon>
        <taxon>Streptomyces</taxon>
    </lineage>
</organism>
<reference evidence="1" key="2">
    <citation type="submission" date="2020-09" db="EMBL/GenBank/DDBJ databases">
        <authorList>
            <person name="Sun Q."/>
            <person name="Zhou Y."/>
        </authorList>
    </citation>
    <scope>NUCLEOTIDE SEQUENCE</scope>
    <source>
        <strain evidence="1">CGMCC 4.7110</strain>
    </source>
</reference>
<reference evidence="1" key="1">
    <citation type="journal article" date="2014" name="Int. J. Syst. Evol. Microbiol.">
        <title>Complete genome sequence of Corynebacterium casei LMG S-19264T (=DSM 44701T), isolated from a smear-ripened cheese.</title>
        <authorList>
            <consortium name="US DOE Joint Genome Institute (JGI-PGF)"/>
            <person name="Walter F."/>
            <person name="Albersmeier A."/>
            <person name="Kalinowski J."/>
            <person name="Ruckert C."/>
        </authorList>
    </citation>
    <scope>NUCLEOTIDE SEQUENCE</scope>
    <source>
        <strain evidence="1">CGMCC 4.7110</strain>
    </source>
</reference>
<keyword evidence="2" id="KW-1185">Reference proteome</keyword>
<dbReference type="InterPro" id="IPR029045">
    <property type="entry name" value="ClpP/crotonase-like_dom_sf"/>
</dbReference>
<dbReference type="PANTHER" id="PTHR11941">
    <property type="entry name" value="ENOYL-COA HYDRATASE-RELATED"/>
    <property type="match status" value="1"/>
</dbReference>
<comment type="caution">
    <text evidence="1">The sequence shown here is derived from an EMBL/GenBank/DDBJ whole genome shotgun (WGS) entry which is preliminary data.</text>
</comment>
<evidence type="ECO:0000313" key="2">
    <source>
        <dbReference type="Proteomes" id="UP000653411"/>
    </source>
</evidence>
<gene>
    <name evidence="1" type="primary">paaG</name>
    <name evidence="1" type="ORF">GCM10011578_088080</name>
</gene>
<accession>A0A917XM82</accession>
<dbReference type="AlphaFoldDB" id="A0A917XM82"/>
<evidence type="ECO:0000313" key="1">
    <source>
        <dbReference type="EMBL" id="GGN40574.1"/>
    </source>
</evidence>
<protein>
    <submittedName>
        <fullName evidence="1">Enoyl-CoA hydratase</fullName>
    </submittedName>
</protein>
<dbReference type="GO" id="GO:0006635">
    <property type="term" value="P:fatty acid beta-oxidation"/>
    <property type="evidence" value="ECO:0007669"/>
    <property type="project" value="TreeGrafter"/>
</dbReference>
<dbReference type="Pfam" id="PF00378">
    <property type="entry name" value="ECH_1"/>
    <property type="match status" value="1"/>
</dbReference>
<dbReference type="CDD" id="cd06558">
    <property type="entry name" value="crotonase-like"/>
    <property type="match status" value="1"/>
</dbReference>
<dbReference type="Gene3D" id="3.90.226.10">
    <property type="entry name" value="2-enoyl-CoA Hydratase, Chain A, domain 1"/>
    <property type="match status" value="1"/>
</dbReference>
<dbReference type="EMBL" id="BMML01000032">
    <property type="protein sequence ID" value="GGN40574.1"/>
    <property type="molecule type" value="Genomic_DNA"/>
</dbReference>
<dbReference type="PANTHER" id="PTHR11941:SF54">
    <property type="entry name" value="ENOYL-COA HYDRATASE, MITOCHONDRIAL"/>
    <property type="match status" value="1"/>
</dbReference>
<dbReference type="GO" id="GO:0003824">
    <property type="term" value="F:catalytic activity"/>
    <property type="evidence" value="ECO:0007669"/>
    <property type="project" value="UniProtKB-ARBA"/>
</dbReference>